<dbReference type="RefSeq" id="WP_269308482.1">
    <property type="nucleotide sequence ID" value="NZ_CP098242.1"/>
</dbReference>
<organism evidence="1 2">
    <name type="scientific">Oxalobacter vibrioformis</name>
    <dbReference type="NCBI Taxonomy" id="933080"/>
    <lineage>
        <taxon>Bacteria</taxon>
        <taxon>Pseudomonadati</taxon>
        <taxon>Pseudomonadota</taxon>
        <taxon>Betaproteobacteria</taxon>
        <taxon>Burkholderiales</taxon>
        <taxon>Oxalobacteraceae</taxon>
        <taxon>Oxalobacter</taxon>
    </lineage>
</organism>
<dbReference type="Proteomes" id="UP001156215">
    <property type="component" value="Chromosome"/>
</dbReference>
<keyword evidence="2" id="KW-1185">Reference proteome</keyword>
<accession>A0A9E9LTR3</accession>
<dbReference type="KEGG" id="ovb:NB640_09555"/>
<evidence type="ECO:0000313" key="2">
    <source>
        <dbReference type="Proteomes" id="UP001156215"/>
    </source>
</evidence>
<dbReference type="AlphaFoldDB" id="A0A9E9LTR3"/>
<protein>
    <submittedName>
        <fullName evidence="1">Uncharacterized protein</fullName>
    </submittedName>
</protein>
<sequence length="77" mass="8201">MKIGARLALGFLLMIALITSMAGGGVWEFSSMDSNVKSMLADSVGMERPARAWARAASNQGLLIYGISLRTPLKSNV</sequence>
<proteinExistence type="predicted"/>
<name>A0A9E9LTR3_9BURK</name>
<gene>
    <name evidence="1" type="ORF">NB640_09555</name>
</gene>
<evidence type="ECO:0000313" key="1">
    <source>
        <dbReference type="EMBL" id="WAW09485.1"/>
    </source>
</evidence>
<dbReference type="EMBL" id="CP098242">
    <property type="protein sequence ID" value="WAW09485.1"/>
    <property type="molecule type" value="Genomic_DNA"/>
</dbReference>
<reference evidence="1" key="1">
    <citation type="journal article" date="2022" name="Front. Microbiol.">
        <title>New perspectives on an old grouping: The genomic and phenotypic variability of Oxalobacter formigenes and the implications for calcium oxalate stone prevention.</title>
        <authorList>
            <person name="Chmiel J.A."/>
            <person name="Carr C."/>
            <person name="Stuivenberg G.A."/>
            <person name="Venema R."/>
            <person name="Chanyi R.M."/>
            <person name="Al K.F."/>
            <person name="Giguere D."/>
            <person name="Say H."/>
            <person name="Akouris P.P."/>
            <person name="Dominguez Romero S.A."/>
            <person name="Kwong A."/>
            <person name="Tai V."/>
            <person name="Koval S.F."/>
            <person name="Razvi H."/>
            <person name="Bjazevic J."/>
            <person name="Burton J.P."/>
        </authorList>
    </citation>
    <scope>NUCLEOTIDE SEQUENCE</scope>
    <source>
        <strain evidence="1">WoOx3</strain>
    </source>
</reference>